<dbReference type="Proteomes" id="UP000749559">
    <property type="component" value="Unassembled WGS sequence"/>
</dbReference>
<comment type="subcellular location">
    <subcellularLocation>
        <location evidence="2">Nucleus</location>
    </subcellularLocation>
</comment>
<comment type="caution">
    <text evidence="4">The sequence shown here is derived from an EMBL/GenBank/DDBJ whole genome shotgun (WGS) entry which is preliminary data.</text>
</comment>
<dbReference type="Pfam" id="PF07521">
    <property type="entry name" value="RMMBL"/>
    <property type="match status" value="1"/>
</dbReference>
<keyword evidence="2" id="KW-0539">Nucleus</keyword>
<dbReference type="OrthoDB" id="64353at2759"/>
<accession>A0A8J1XXM6</accession>
<dbReference type="PANTHER" id="PTHR45922">
    <property type="entry name" value="CLEAVAGE AND POLYADENYLATION SPECIFICITY FACTOR SUBUNIT 2"/>
    <property type="match status" value="1"/>
</dbReference>
<dbReference type="InterPro" id="IPR027075">
    <property type="entry name" value="CPSF2"/>
</dbReference>
<dbReference type="GO" id="GO:0005847">
    <property type="term" value="C:mRNA cleavage and polyadenylation specificity factor complex"/>
    <property type="evidence" value="ECO:0007669"/>
    <property type="project" value="InterPro"/>
</dbReference>
<dbReference type="GO" id="GO:0006398">
    <property type="term" value="P:mRNA 3'-end processing by stem-loop binding and cleavage"/>
    <property type="evidence" value="ECO:0007669"/>
    <property type="project" value="InterPro"/>
</dbReference>
<evidence type="ECO:0000313" key="4">
    <source>
        <dbReference type="EMBL" id="CAH1791432.1"/>
    </source>
</evidence>
<dbReference type="AlphaFoldDB" id="A0A8J1XXM6"/>
<keyword evidence="2" id="KW-0694">RNA-binding</keyword>
<evidence type="ECO:0000256" key="2">
    <source>
        <dbReference type="RuleBase" id="RU365006"/>
    </source>
</evidence>
<proteinExistence type="inferred from homology"/>
<comment type="similarity">
    <text evidence="1 2">Belongs to the metallo-beta-lactamase superfamily. RNA-metabolizing metallo-beta-lactamase-like family. CPSF2/YSH1 subfamily.</text>
</comment>
<evidence type="ECO:0000256" key="3">
    <source>
        <dbReference type="SAM" id="MobiDB-lite"/>
    </source>
</evidence>
<dbReference type="SUPFAM" id="SSF56281">
    <property type="entry name" value="Metallo-hydrolase/oxidoreductase"/>
    <property type="match status" value="1"/>
</dbReference>
<dbReference type="InterPro" id="IPR025069">
    <property type="entry name" value="Cpsf2_C"/>
</dbReference>
<dbReference type="GO" id="GO:0003723">
    <property type="term" value="F:RNA binding"/>
    <property type="evidence" value="ECO:0007669"/>
    <property type="project" value="UniProtKB-KW"/>
</dbReference>
<gene>
    <name evidence="4" type="ORF">OFUS_LOCUS16512</name>
</gene>
<feature type="region of interest" description="Disordered" evidence="3">
    <location>
        <begin position="49"/>
        <end position="73"/>
    </location>
</feature>
<keyword evidence="5" id="KW-1185">Reference proteome</keyword>
<feature type="non-terminal residue" evidence="4">
    <location>
        <position position="1"/>
    </location>
</feature>
<protein>
    <recommendedName>
        <fullName evidence="2">Cleavage and polyadenylation specificity factor subunit 2</fullName>
    </recommendedName>
    <alternativeName>
        <fullName evidence="2">Cleavage and polyadenylation specificity factor 100 kDa subunit</fullName>
    </alternativeName>
</protein>
<organism evidence="4 5">
    <name type="scientific">Owenia fusiformis</name>
    <name type="common">Polychaete worm</name>
    <dbReference type="NCBI Taxonomy" id="6347"/>
    <lineage>
        <taxon>Eukaryota</taxon>
        <taxon>Metazoa</taxon>
        <taxon>Spiralia</taxon>
        <taxon>Lophotrochozoa</taxon>
        <taxon>Annelida</taxon>
        <taxon>Polychaeta</taxon>
        <taxon>Sedentaria</taxon>
        <taxon>Canalipalpata</taxon>
        <taxon>Sabellida</taxon>
        <taxon>Oweniida</taxon>
        <taxon>Oweniidae</taxon>
        <taxon>Owenia</taxon>
    </lineage>
</organism>
<feature type="region of interest" description="Disordered" evidence="3">
    <location>
        <begin position="201"/>
        <end position="224"/>
    </location>
</feature>
<sequence length="319" mass="35732">QTKSTKVGFFKQVKKSFPMFPFHEEKVRWDDYGEIIRLEDYTSAEPAILEEETSKQQPIKPQKEKEPEEETVQEVKTIPTKCIVDSVNLKINANIMFIDFEGRSDGESMRKILSQIKPRELIVVHGSPEATKSLADYCEHSGIVSGKIHTPMLNEMLDCTKEGSIFQVRLQDSVMSALTFSKTKDAEMAWIQAAIDKSVAKTDTSARQDEGNSKDDDREDKMAVDDQLTDQTPTLVALSNQMEQCAGHEAVFIGELKLSDFKLALIKAGVQAEFAGGVLICNGTIAIKKNEAGKIQIEGALSHDYYQVRELLYEQFAIV</sequence>
<dbReference type="Pfam" id="PF13299">
    <property type="entry name" value="CPSF100_C"/>
    <property type="match status" value="1"/>
</dbReference>
<dbReference type="PANTHER" id="PTHR45922:SF1">
    <property type="entry name" value="CLEAVAGE AND POLYADENYLATION SPECIFICITY FACTOR SUBUNIT 2"/>
    <property type="match status" value="1"/>
</dbReference>
<dbReference type="InterPro" id="IPR011108">
    <property type="entry name" value="RMMBL"/>
</dbReference>
<reference evidence="4" key="1">
    <citation type="submission" date="2022-03" db="EMBL/GenBank/DDBJ databases">
        <authorList>
            <person name="Martin C."/>
        </authorList>
    </citation>
    <scope>NUCLEOTIDE SEQUENCE</scope>
</reference>
<keyword evidence="2" id="KW-0507">mRNA processing</keyword>
<name>A0A8J1XXM6_OWEFU</name>
<dbReference type="InterPro" id="IPR036866">
    <property type="entry name" value="RibonucZ/Hydroxyglut_hydro"/>
</dbReference>
<evidence type="ECO:0000313" key="5">
    <source>
        <dbReference type="Proteomes" id="UP000749559"/>
    </source>
</evidence>
<dbReference type="EMBL" id="CAIIXF020000008">
    <property type="protein sequence ID" value="CAH1791432.1"/>
    <property type="molecule type" value="Genomic_DNA"/>
</dbReference>
<evidence type="ECO:0000256" key="1">
    <source>
        <dbReference type="ARBA" id="ARBA00010624"/>
    </source>
</evidence>